<protein>
    <recommendedName>
        <fullName evidence="3">SGNH hydrolase-type esterase domain-containing protein</fullName>
    </recommendedName>
</protein>
<sequence>MPLQSGKKHRIVAIADSFSWGDGLANINDVWWRQIERELERRGYTDVEVVALGWNGAQTKEELGWIRDPRFADLKAEAIVMGYVVNDPDMGLLPQNYKVYRMFFADDVFRWWLPELVEQFQARYMRKKQDRQAKAKLAYGPEEWLKLLLEGENFALWTQTVGKLAETLQGLPVPSVVVSLPVVPDKEYYEPLYKKPMRVFEDSGAPLLNLLDEYVQDKGEQAGTSPLLWTANPANGHPGPGATLYYAQKVADWLEANAPQALGDKKPSFSYMPRFNDWYPWSAQPSLADGKKLQLRLPQFREMGVLPVGKPHVLLSFERAVPLKSIQITSPDAMADEVLVSVVGKDGLDDRSLHRCKRIGDIFVVPPLPEGSLVNTIRIVPATDNRTMTAILDFSQGVAP</sequence>
<dbReference type="RefSeq" id="WP_407845056.1">
    <property type="nucleotide sequence ID" value="NZ_BAAFSG010000001.1"/>
</dbReference>
<dbReference type="Gene3D" id="3.40.50.1110">
    <property type="entry name" value="SGNH hydrolase"/>
    <property type="match status" value="1"/>
</dbReference>
<dbReference type="SUPFAM" id="SSF52266">
    <property type="entry name" value="SGNH hydrolase"/>
    <property type="match status" value="1"/>
</dbReference>
<dbReference type="InterPro" id="IPR036514">
    <property type="entry name" value="SGNH_hydro_sf"/>
</dbReference>
<evidence type="ECO:0000313" key="1">
    <source>
        <dbReference type="EMBL" id="GAB1254950.1"/>
    </source>
</evidence>
<evidence type="ECO:0008006" key="3">
    <source>
        <dbReference type="Google" id="ProtNLM"/>
    </source>
</evidence>
<reference evidence="1 2" key="1">
    <citation type="journal article" date="2025" name="Int. J. Syst. Evol. Microbiol.">
        <title>Desulfovibrio falkowii sp. nov., Porphyromonas miyakawae sp. nov., Mediterraneibacter flintii sp. nov. and Owariibacterium komagatae gen. nov., sp. nov., isolated from human faeces.</title>
        <authorList>
            <person name="Hamaguchi T."/>
            <person name="Ohara M."/>
            <person name="Hisatomi A."/>
            <person name="Sekiguchi K."/>
            <person name="Takeda J.I."/>
            <person name="Ueyama J."/>
            <person name="Ito M."/>
            <person name="Nishiwaki H."/>
            <person name="Ogi T."/>
            <person name="Hirayama M."/>
            <person name="Ohkuma M."/>
            <person name="Sakamoto M."/>
            <person name="Ohno K."/>
        </authorList>
    </citation>
    <scope>NUCLEOTIDE SEQUENCE [LARGE SCALE GENOMIC DNA]</scope>
    <source>
        <strain evidence="1 2">13CB8C</strain>
    </source>
</reference>
<organism evidence="1 2">
    <name type="scientific">Desulfovibrio falkowii</name>
    <dbReference type="NCBI Taxonomy" id="3136602"/>
    <lineage>
        <taxon>Bacteria</taxon>
        <taxon>Pseudomonadati</taxon>
        <taxon>Thermodesulfobacteriota</taxon>
        <taxon>Desulfovibrionia</taxon>
        <taxon>Desulfovibrionales</taxon>
        <taxon>Desulfovibrionaceae</taxon>
        <taxon>Desulfovibrio</taxon>
    </lineage>
</organism>
<proteinExistence type="predicted"/>
<dbReference type="EMBL" id="BAAFSG010000001">
    <property type="protein sequence ID" value="GAB1254950.1"/>
    <property type="molecule type" value="Genomic_DNA"/>
</dbReference>
<keyword evidence="2" id="KW-1185">Reference proteome</keyword>
<dbReference type="Proteomes" id="UP001628192">
    <property type="component" value="Unassembled WGS sequence"/>
</dbReference>
<gene>
    <name evidence="1" type="ORF">Defa_24370</name>
</gene>
<accession>A0ABQ0EAW0</accession>
<name>A0ABQ0EAW0_9BACT</name>
<comment type="caution">
    <text evidence="1">The sequence shown here is derived from an EMBL/GenBank/DDBJ whole genome shotgun (WGS) entry which is preliminary data.</text>
</comment>
<evidence type="ECO:0000313" key="2">
    <source>
        <dbReference type="Proteomes" id="UP001628192"/>
    </source>
</evidence>